<accession>A0ACC2YF02</accession>
<protein>
    <submittedName>
        <fullName evidence="1">Uncharacterized protein</fullName>
    </submittedName>
</protein>
<name>A0ACC2YF02_9PEZI</name>
<dbReference type="Proteomes" id="UP001172680">
    <property type="component" value="Unassembled WGS sequence"/>
</dbReference>
<sequence length="381" mass="41769">MDDLLPEQDTARDTMIRAQTKCVIGRTRDNAVGSGRDATIMSQATSNTLVANKPLPIGSDEVACQRDRAGPLENLARQCLEGDRSSACEGRENRGWRPIPASCESAQVELTRSSQAESSFRDVGQDTRQMSILESSAALHDAGQIAEAEPNTVSQPGTSIGAGAEPHMEGQTGLGTSQTSTLYGKALAQPTKHIEESPTRSLILQRPFENFNTHVDSTSSQYSNISILSDLTRTITGYTPEYPGHGLQVAIKDEDDEVQVIDDPSSMVSDRLAQVQVSVKLRKTGKGGYFRGYNPGLRGCQNVEQFFCMLRRAVSSKLLPKGNQSDFTVDAAFAEIWEGKRPYRRLIIEPGDRDTYRQFTSELRSNTGCRMQIDIDIGIED</sequence>
<dbReference type="EMBL" id="JAPDRP010000040">
    <property type="protein sequence ID" value="KAJ9633914.1"/>
    <property type="molecule type" value="Genomic_DNA"/>
</dbReference>
<organism evidence="1 2">
    <name type="scientific">Coniosporium tulheliwenetii</name>
    <dbReference type="NCBI Taxonomy" id="3383036"/>
    <lineage>
        <taxon>Eukaryota</taxon>
        <taxon>Fungi</taxon>
        <taxon>Dikarya</taxon>
        <taxon>Ascomycota</taxon>
        <taxon>Pezizomycotina</taxon>
        <taxon>Dothideomycetes</taxon>
        <taxon>Dothideomycetes incertae sedis</taxon>
        <taxon>Coniosporium</taxon>
    </lineage>
</organism>
<gene>
    <name evidence="1" type="ORF">H2199_009205</name>
</gene>
<reference evidence="1" key="1">
    <citation type="submission" date="2022-10" db="EMBL/GenBank/DDBJ databases">
        <title>Culturing micro-colonial fungi from biological soil crusts in the Mojave desert and describing Neophaeococcomyces mojavensis, and introducing the new genera and species Taxawa tesnikishii.</title>
        <authorList>
            <person name="Kurbessoian T."/>
            <person name="Stajich J.E."/>
        </authorList>
    </citation>
    <scope>NUCLEOTIDE SEQUENCE</scope>
    <source>
        <strain evidence="1">JES_115</strain>
    </source>
</reference>
<proteinExistence type="predicted"/>
<evidence type="ECO:0000313" key="2">
    <source>
        <dbReference type="Proteomes" id="UP001172680"/>
    </source>
</evidence>
<comment type="caution">
    <text evidence="1">The sequence shown here is derived from an EMBL/GenBank/DDBJ whole genome shotgun (WGS) entry which is preliminary data.</text>
</comment>
<evidence type="ECO:0000313" key="1">
    <source>
        <dbReference type="EMBL" id="KAJ9633914.1"/>
    </source>
</evidence>
<keyword evidence="2" id="KW-1185">Reference proteome</keyword>